<name>A0A6M3L136_9ZZZZ</name>
<reference evidence="1" key="1">
    <citation type="submission" date="2020-03" db="EMBL/GenBank/DDBJ databases">
        <title>The deep terrestrial virosphere.</title>
        <authorList>
            <person name="Holmfeldt K."/>
            <person name="Nilsson E."/>
            <person name="Simone D."/>
            <person name="Lopez-Fernandez M."/>
            <person name="Wu X."/>
            <person name="de Brujin I."/>
            <person name="Lundin D."/>
            <person name="Andersson A."/>
            <person name="Bertilsson S."/>
            <person name="Dopson M."/>
        </authorList>
    </citation>
    <scope>NUCLEOTIDE SEQUENCE</scope>
    <source>
        <strain evidence="1">MM415B03045</strain>
    </source>
</reference>
<evidence type="ECO:0000313" key="1">
    <source>
        <dbReference type="EMBL" id="QJA87145.1"/>
    </source>
</evidence>
<proteinExistence type="predicted"/>
<sequence>MANDGIQVSSTEPEVAGKVTWLKILPNGSREWYEKNDGGWTLVESEEAPATVNHSHTELGDINFTGTISVDGDEGLTGERTVGGYTLTFKKGLLVGFQAP</sequence>
<accession>A0A6M3L136</accession>
<organism evidence="1">
    <name type="scientific">viral metagenome</name>
    <dbReference type="NCBI Taxonomy" id="1070528"/>
    <lineage>
        <taxon>unclassified sequences</taxon>
        <taxon>metagenomes</taxon>
        <taxon>organismal metagenomes</taxon>
    </lineage>
</organism>
<dbReference type="AlphaFoldDB" id="A0A6M3L136"/>
<gene>
    <name evidence="1" type="ORF">MM415B03045_0010</name>
</gene>
<protein>
    <submittedName>
        <fullName evidence="1">Uncharacterized protein</fullName>
    </submittedName>
</protein>
<dbReference type="EMBL" id="MT142684">
    <property type="protein sequence ID" value="QJA87145.1"/>
    <property type="molecule type" value="Genomic_DNA"/>
</dbReference>